<evidence type="ECO:0008006" key="4">
    <source>
        <dbReference type="Google" id="ProtNLM"/>
    </source>
</evidence>
<feature type="compositionally biased region" description="Basic and acidic residues" evidence="1">
    <location>
        <begin position="244"/>
        <end position="260"/>
    </location>
</feature>
<dbReference type="InterPro" id="IPR011989">
    <property type="entry name" value="ARM-like"/>
</dbReference>
<sequence length="554" mass="61789">MEKSTNHPDKTAQISTETVSDIQTIIPQLIQDLESDSTNLHSSALRRLMDIILDHPGNKELILQNKIIPLMNKFTENIIQNEAYALSTTIVHLIGVRGIIEDKTVLAEAATEPLIRMIHQSDEKISKCGSKSLGDLIEENEIIRHSLLSTGFAQIVLHTLSLGTQGQSSSSSQTDTSVPIHVKNGILDVLFRLVGSSQNLEALSVLIPILQQMKTNGEQELKNKAKKILGLLSSEGITSSSSSKEQRKEQQNEEIRRQLEQNERINQELLRERQEKEKQIQEKEKEKKRANEAEAKILVIEEEKNKLNQEIVKLKEENLKLKPKPIQDKDFPIAIINPDPSNFDFADVGKQKKIIKKKDQTTETVSLSQVLENGIWDLEVQFSNRGQTGGIGIVKDTYVIPVGCNPETFPHNQNMASYHGQGWGYGYVNSKGTDTPGNKSITDNQIIKAEYDSEKGTLIFFVDGVQQPVYITGIKEKVRFIISMYFAGATCTICSLKKLTRPTSGHLSPQETLASPLYFEIAKWAAGTGCSVELPIPMGRPCIKIQKESVKVTA</sequence>
<protein>
    <recommendedName>
        <fullName evidence="4">B30.2/SPRY domain-containing protein</fullName>
    </recommendedName>
</protein>
<dbReference type="Gene3D" id="1.25.10.10">
    <property type="entry name" value="Leucine-rich Repeat Variant"/>
    <property type="match status" value="1"/>
</dbReference>
<dbReference type="InterPro" id="IPR043136">
    <property type="entry name" value="B30.2/SPRY_sf"/>
</dbReference>
<organism evidence="2 3">
    <name type="scientific">Streblomastix strix</name>
    <dbReference type="NCBI Taxonomy" id="222440"/>
    <lineage>
        <taxon>Eukaryota</taxon>
        <taxon>Metamonada</taxon>
        <taxon>Preaxostyla</taxon>
        <taxon>Oxymonadida</taxon>
        <taxon>Streblomastigidae</taxon>
        <taxon>Streblomastix</taxon>
    </lineage>
</organism>
<accession>A0A5J4WZ31</accession>
<dbReference type="SUPFAM" id="SSF49899">
    <property type="entry name" value="Concanavalin A-like lectins/glucanases"/>
    <property type="match status" value="1"/>
</dbReference>
<evidence type="ECO:0000313" key="2">
    <source>
        <dbReference type="EMBL" id="KAA6399726.1"/>
    </source>
</evidence>
<evidence type="ECO:0000313" key="3">
    <source>
        <dbReference type="Proteomes" id="UP000324800"/>
    </source>
</evidence>
<dbReference type="InterPro" id="IPR013320">
    <property type="entry name" value="ConA-like_dom_sf"/>
</dbReference>
<dbReference type="Proteomes" id="UP000324800">
    <property type="component" value="Unassembled WGS sequence"/>
</dbReference>
<name>A0A5J4WZ31_9EUKA</name>
<proteinExistence type="predicted"/>
<dbReference type="OrthoDB" id="195736at2759"/>
<comment type="caution">
    <text evidence="2">The sequence shown here is derived from an EMBL/GenBank/DDBJ whole genome shotgun (WGS) entry which is preliminary data.</text>
</comment>
<dbReference type="CDD" id="cd22249">
    <property type="entry name" value="UDM1_RNF168_RNF169-like"/>
    <property type="match status" value="1"/>
</dbReference>
<evidence type="ECO:0000256" key="1">
    <source>
        <dbReference type="SAM" id="MobiDB-lite"/>
    </source>
</evidence>
<feature type="region of interest" description="Disordered" evidence="1">
    <location>
        <begin position="236"/>
        <end position="260"/>
    </location>
</feature>
<dbReference type="Gene3D" id="2.60.120.920">
    <property type="match status" value="1"/>
</dbReference>
<reference evidence="2 3" key="1">
    <citation type="submission" date="2019-03" db="EMBL/GenBank/DDBJ databases">
        <title>Single cell metagenomics reveals metabolic interactions within the superorganism composed of flagellate Streblomastix strix and complex community of Bacteroidetes bacteria on its surface.</title>
        <authorList>
            <person name="Treitli S.C."/>
            <person name="Kolisko M."/>
            <person name="Husnik F."/>
            <person name="Keeling P."/>
            <person name="Hampl V."/>
        </authorList>
    </citation>
    <scope>NUCLEOTIDE SEQUENCE [LARGE SCALE GENOMIC DNA]</scope>
    <source>
        <strain evidence="2">ST1C</strain>
    </source>
</reference>
<gene>
    <name evidence="2" type="ORF">EZS28_004746</name>
</gene>
<dbReference type="SUPFAM" id="SSF48371">
    <property type="entry name" value="ARM repeat"/>
    <property type="match status" value="1"/>
</dbReference>
<dbReference type="AlphaFoldDB" id="A0A5J4WZ31"/>
<dbReference type="EMBL" id="SNRW01000694">
    <property type="protein sequence ID" value="KAA6399726.1"/>
    <property type="molecule type" value="Genomic_DNA"/>
</dbReference>
<dbReference type="InterPro" id="IPR016024">
    <property type="entry name" value="ARM-type_fold"/>
</dbReference>